<evidence type="ECO:0000256" key="4">
    <source>
        <dbReference type="ARBA" id="ARBA00022989"/>
    </source>
</evidence>
<name>A0A1W0WMF2_HYPEX</name>
<dbReference type="GO" id="GO:0016020">
    <property type="term" value="C:membrane"/>
    <property type="evidence" value="ECO:0007669"/>
    <property type="project" value="UniProtKB-SubCell"/>
</dbReference>
<dbReference type="Pfam" id="PF01529">
    <property type="entry name" value="DHHC"/>
    <property type="match status" value="1"/>
</dbReference>
<organism evidence="9 10">
    <name type="scientific">Hypsibius exemplaris</name>
    <name type="common">Freshwater tardigrade</name>
    <dbReference type="NCBI Taxonomy" id="2072580"/>
    <lineage>
        <taxon>Eukaryota</taxon>
        <taxon>Metazoa</taxon>
        <taxon>Ecdysozoa</taxon>
        <taxon>Tardigrada</taxon>
        <taxon>Eutardigrada</taxon>
        <taxon>Parachela</taxon>
        <taxon>Hypsibioidea</taxon>
        <taxon>Hypsibiidae</taxon>
        <taxon>Hypsibius</taxon>
    </lineage>
</organism>
<dbReference type="EC" id="2.3.1.225" evidence="7"/>
<feature type="transmembrane region" description="Helical" evidence="7">
    <location>
        <begin position="183"/>
        <end position="203"/>
    </location>
</feature>
<keyword evidence="2 7" id="KW-0808">Transferase</keyword>
<dbReference type="PROSITE" id="PS50216">
    <property type="entry name" value="DHHC"/>
    <property type="match status" value="1"/>
</dbReference>
<evidence type="ECO:0000259" key="8">
    <source>
        <dbReference type="Pfam" id="PF01529"/>
    </source>
</evidence>
<evidence type="ECO:0000313" key="10">
    <source>
        <dbReference type="Proteomes" id="UP000192578"/>
    </source>
</evidence>
<proteinExistence type="inferred from homology"/>
<sequence>MFPLKWTKGVWRSAAEPYELILAKLKMCYGTFIYNEHMTLEYAMDTILEPLYQLVDKGYVTYLGPIMIFLVIFLTLSVIAILLLVMLPWYLEYKSIWLVVWHFPVAAYLFFSISFHYIQGLRTPPGYPPSDCSILDSVAICKKCKGPKPSRTHHCSVCKRCVLRMDHHCPWLNNCVGHFNHRYFFLFMFYMWFGSAYLCVFVYPEFRELYYLPVEHPDVYAAIGNSSFTATYLPENVVHRLHRRSVMYMYILSGAASISVFCLMAWHATLISAGESSIEAHINKKERQRLAQVDLPYFNPYNFGFRQNWRIAMCVPENRSFWRHVLWFSSNRPEENGLRWKTALRQQYMNRLGLA</sequence>
<evidence type="ECO:0000256" key="7">
    <source>
        <dbReference type="RuleBase" id="RU079119"/>
    </source>
</evidence>
<gene>
    <name evidence="9" type="ORF">BV898_09528</name>
</gene>
<keyword evidence="6 7" id="KW-0012">Acyltransferase</keyword>
<dbReference type="OrthoDB" id="331948at2759"/>
<dbReference type="PANTHER" id="PTHR12246">
    <property type="entry name" value="PALMITOYLTRANSFERASE ZDHHC16"/>
    <property type="match status" value="1"/>
</dbReference>
<comment type="catalytic activity">
    <reaction evidence="7">
        <text>L-cysteinyl-[protein] + hexadecanoyl-CoA = S-hexadecanoyl-L-cysteinyl-[protein] + CoA</text>
        <dbReference type="Rhea" id="RHEA:36683"/>
        <dbReference type="Rhea" id="RHEA-COMP:10131"/>
        <dbReference type="Rhea" id="RHEA-COMP:11032"/>
        <dbReference type="ChEBI" id="CHEBI:29950"/>
        <dbReference type="ChEBI" id="CHEBI:57287"/>
        <dbReference type="ChEBI" id="CHEBI:57379"/>
        <dbReference type="ChEBI" id="CHEBI:74151"/>
        <dbReference type="EC" id="2.3.1.225"/>
    </reaction>
</comment>
<dbReference type="Proteomes" id="UP000192578">
    <property type="component" value="Unassembled WGS sequence"/>
</dbReference>
<evidence type="ECO:0000256" key="3">
    <source>
        <dbReference type="ARBA" id="ARBA00022692"/>
    </source>
</evidence>
<feature type="transmembrane region" description="Helical" evidence="7">
    <location>
        <begin position="59"/>
        <end position="84"/>
    </location>
</feature>
<feature type="transmembrane region" description="Helical" evidence="7">
    <location>
        <begin position="248"/>
        <end position="268"/>
    </location>
</feature>
<keyword evidence="5 7" id="KW-0472">Membrane</keyword>
<evidence type="ECO:0000256" key="2">
    <source>
        <dbReference type="ARBA" id="ARBA00022679"/>
    </source>
</evidence>
<feature type="domain" description="Palmitoyltransferase DHHC" evidence="8">
    <location>
        <begin position="139"/>
        <end position="281"/>
    </location>
</feature>
<evidence type="ECO:0000256" key="5">
    <source>
        <dbReference type="ARBA" id="ARBA00023136"/>
    </source>
</evidence>
<keyword evidence="10" id="KW-1185">Reference proteome</keyword>
<comment type="caution">
    <text evidence="9">The sequence shown here is derived from an EMBL/GenBank/DDBJ whole genome shotgun (WGS) entry which is preliminary data.</text>
</comment>
<reference evidence="10" key="1">
    <citation type="submission" date="2017-01" db="EMBL/GenBank/DDBJ databases">
        <title>Comparative genomics of anhydrobiosis in the tardigrade Hypsibius dujardini.</title>
        <authorList>
            <person name="Yoshida Y."/>
            <person name="Koutsovoulos G."/>
            <person name="Laetsch D."/>
            <person name="Stevens L."/>
            <person name="Kumar S."/>
            <person name="Horikawa D."/>
            <person name="Ishino K."/>
            <person name="Komine S."/>
            <person name="Tomita M."/>
            <person name="Blaxter M."/>
            <person name="Arakawa K."/>
        </authorList>
    </citation>
    <scope>NUCLEOTIDE SEQUENCE [LARGE SCALE GENOMIC DNA]</scope>
    <source>
        <strain evidence="10">Z151</strain>
    </source>
</reference>
<keyword evidence="4 7" id="KW-1133">Transmembrane helix</keyword>
<accession>A0A1W0WMF2</accession>
<dbReference type="AlphaFoldDB" id="A0A1W0WMF2"/>
<evidence type="ECO:0000256" key="6">
    <source>
        <dbReference type="ARBA" id="ARBA00023315"/>
    </source>
</evidence>
<comment type="domain">
    <text evidence="7">The DHHC domain is required for palmitoyltransferase activity.</text>
</comment>
<evidence type="ECO:0000313" key="9">
    <source>
        <dbReference type="EMBL" id="OQV16384.1"/>
    </source>
</evidence>
<dbReference type="EMBL" id="MTYJ01000075">
    <property type="protein sequence ID" value="OQV16384.1"/>
    <property type="molecule type" value="Genomic_DNA"/>
</dbReference>
<feature type="transmembrane region" description="Helical" evidence="7">
    <location>
        <begin position="96"/>
        <end position="118"/>
    </location>
</feature>
<evidence type="ECO:0000256" key="1">
    <source>
        <dbReference type="ARBA" id="ARBA00004141"/>
    </source>
</evidence>
<comment type="similarity">
    <text evidence="7">Belongs to the DHHC palmitoyltransferase family.</text>
</comment>
<dbReference type="InterPro" id="IPR039859">
    <property type="entry name" value="PFA4/ZDH16/20/ERF2-like"/>
</dbReference>
<comment type="subcellular location">
    <subcellularLocation>
        <location evidence="1">Membrane</location>
        <topology evidence="1">Multi-pass membrane protein</topology>
    </subcellularLocation>
</comment>
<dbReference type="GO" id="GO:0019706">
    <property type="term" value="F:protein-cysteine S-palmitoyltransferase activity"/>
    <property type="evidence" value="ECO:0007669"/>
    <property type="project" value="UniProtKB-EC"/>
</dbReference>
<keyword evidence="3 7" id="KW-0812">Transmembrane</keyword>
<protein>
    <recommendedName>
        <fullName evidence="7">Palmitoyltransferase</fullName>
        <ecNumber evidence="7">2.3.1.225</ecNumber>
    </recommendedName>
</protein>
<dbReference type="InterPro" id="IPR001594">
    <property type="entry name" value="Palmitoyltrfase_DHHC"/>
</dbReference>